<dbReference type="PANTHER" id="PTHR12482">
    <property type="entry name" value="LIPASE ROG1-RELATED-RELATED"/>
    <property type="match status" value="1"/>
</dbReference>
<dbReference type="InterPro" id="IPR044294">
    <property type="entry name" value="Lipase-like"/>
</dbReference>
<dbReference type="Pfam" id="PF05057">
    <property type="entry name" value="DUF676"/>
    <property type="match status" value="1"/>
</dbReference>
<gene>
    <name evidence="2" type="ORF">KC19_6G131300</name>
</gene>
<dbReference type="Proteomes" id="UP000822688">
    <property type="component" value="Chromosome 6"/>
</dbReference>
<keyword evidence="3" id="KW-1185">Reference proteome</keyword>
<dbReference type="SUPFAM" id="SSF53474">
    <property type="entry name" value="alpha/beta-Hydrolases"/>
    <property type="match status" value="1"/>
</dbReference>
<reference evidence="2 3" key="1">
    <citation type="submission" date="2020-06" db="EMBL/GenBank/DDBJ databases">
        <title>WGS assembly of Ceratodon purpureus strain R40.</title>
        <authorList>
            <person name="Carey S.B."/>
            <person name="Jenkins J."/>
            <person name="Shu S."/>
            <person name="Lovell J.T."/>
            <person name="Sreedasyam A."/>
            <person name="Maumus F."/>
            <person name="Tiley G.P."/>
            <person name="Fernandez-Pozo N."/>
            <person name="Barry K."/>
            <person name="Chen C."/>
            <person name="Wang M."/>
            <person name="Lipzen A."/>
            <person name="Daum C."/>
            <person name="Saski C.A."/>
            <person name="Payton A.C."/>
            <person name="Mcbreen J.C."/>
            <person name="Conrad R.E."/>
            <person name="Kollar L.M."/>
            <person name="Olsson S."/>
            <person name="Huttunen S."/>
            <person name="Landis J.B."/>
            <person name="Wickett N.J."/>
            <person name="Johnson M.G."/>
            <person name="Rensing S.A."/>
            <person name="Grimwood J."/>
            <person name="Schmutz J."/>
            <person name="Mcdaniel S.F."/>
        </authorList>
    </citation>
    <scope>NUCLEOTIDE SEQUENCE [LARGE SCALE GENOMIC DNA]</scope>
    <source>
        <strain evidence="2 3">R40</strain>
    </source>
</reference>
<proteinExistence type="predicted"/>
<feature type="domain" description="DUF676" evidence="1">
    <location>
        <begin position="58"/>
        <end position="290"/>
    </location>
</feature>
<protein>
    <recommendedName>
        <fullName evidence="1">DUF676 domain-containing protein</fullName>
    </recommendedName>
</protein>
<dbReference type="PANTHER" id="PTHR12482:SF11">
    <property type="entry name" value="LIPASE YOR059C ISOFORM X1"/>
    <property type="match status" value="1"/>
</dbReference>
<dbReference type="FunFam" id="3.40.50.1820:FF:000175">
    <property type="entry name" value="Hydrolase-like protein family"/>
    <property type="match status" value="1"/>
</dbReference>
<dbReference type="InterPro" id="IPR007751">
    <property type="entry name" value="DUF676_lipase-like"/>
</dbReference>
<name>A0A8T0HEI0_CERPU</name>
<dbReference type="EMBL" id="CM026427">
    <property type="protein sequence ID" value="KAG0569993.1"/>
    <property type="molecule type" value="Genomic_DNA"/>
</dbReference>
<sequence>MRVDLSISNTDESCNCGIATDYGGKREGHVGNMKDRKFLSIMQQPSEKQEQSESDDDSEPDHLLILVHGILAKPGDWDYVKRKLMKRLGSKFLIHASAVNSFLNTLGGIDHAGRRLASEIEQIAEKVPSLKRISIVAHSLGGLFARYAVTMMYTPKDDLTEDMYILEDLERRGEEHPVFRRRREPKIAGLEAVNFITLASPHLGVRGKKQLPFLFGVPVLEKLAAPIAPFVVGRTGKQLFLTDGKASDPPLLLRMASDCPEGLFISALRAFKSRVVYANVSYDHLVGWRTSSIRRECELSKPPRASIDGRYKHVVNVSYSPAVDSDAPSFQQESAQGKAAAQVSPSSKKAAAYHDMLEEEMVRGLQQVSWRKVDVSFHAALWPFNHMSHNAGIVMDKRFHFEGTGVVAHLADTLAQQEQNVFIAASL</sequence>
<evidence type="ECO:0000313" key="3">
    <source>
        <dbReference type="Proteomes" id="UP000822688"/>
    </source>
</evidence>
<evidence type="ECO:0000313" key="2">
    <source>
        <dbReference type="EMBL" id="KAG0569993.1"/>
    </source>
</evidence>
<organism evidence="2 3">
    <name type="scientific">Ceratodon purpureus</name>
    <name type="common">Fire moss</name>
    <name type="synonym">Dicranum purpureum</name>
    <dbReference type="NCBI Taxonomy" id="3225"/>
    <lineage>
        <taxon>Eukaryota</taxon>
        <taxon>Viridiplantae</taxon>
        <taxon>Streptophyta</taxon>
        <taxon>Embryophyta</taxon>
        <taxon>Bryophyta</taxon>
        <taxon>Bryophytina</taxon>
        <taxon>Bryopsida</taxon>
        <taxon>Dicranidae</taxon>
        <taxon>Pseudoditrichales</taxon>
        <taxon>Ditrichaceae</taxon>
        <taxon>Ceratodon</taxon>
    </lineage>
</organism>
<accession>A0A8T0HEI0</accession>
<comment type="caution">
    <text evidence="2">The sequence shown here is derived from an EMBL/GenBank/DDBJ whole genome shotgun (WGS) entry which is preliminary data.</text>
</comment>
<dbReference type="AlphaFoldDB" id="A0A8T0HEI0"/>
<dbReference type="OrthoDB" id="273452at2759"/>
<dbReference type="InterPro" id="IPR029058">
    <property type="entry name" value="AB_hydrolase_fold"/>
</dbReference>
<dbReference type="Gene3D" id="3.40.50.1820">
    <property type="entry name" value="alpha/beta hydrolase"/>
    <property type="match status" value="1"/>
</dbReference>
<evidence type="ECO:0000259" key="1">
    <source>
        <dbReference type="Pfam" id="PF05057"/>
    </source>
</evidence>